<organism evidence="2 3">
    <name type="scientific">Eumeta variegata</name>
    <name type="common">Bagworm moth</name>
    <name type="synonym">Eumeta japonica</name>
    <dbReference type="NCBI Taxonomy" id="151549"/>
    <lineage>
        <taxon>Eukaryota</taxon>
        <taxon>Metazoa</taxon>
        <taxon>Ecdysozoa</taxon>
        <taxon>Arthropoda</taxon>
        <taxon>Hexapoda</taxon>
        <taxon>Insecta</taxon>
        <taxon>Pterygota</taxon>
        <taxon>Neoptera</taxon>
        <taxon>Endopterygota</taxon>
        <taxon>Lepidoptera</taxon>
        <taxon>Glossata</taxon>
        <taxon>Ditrysia</taxon>
        <taxon>Tineoidea</taxon>
        <taxon>Psychidae</taxon>
        <taxon>Oiketicinae</taxon>
        <taxon>Eumeta</taxon>
    </lineage>
</organism>
<dbReference type="GO" id="GO:0035869">
    <property type="term" value="C:ciliary transition zone"/>
    <property type="evidence" value="ECO:0007669"/>
    <property type="project" value="TreeGrafter"/>
</dbReference>
<accession>A0A4C1XKF0</accession>
<sequence length="303" mass="34783">MANDDDDYIITYLNEFITNYTKEFPSRNIALTFIDSGGQSKCVTQFLQPMIPPDCAYFSKNIKRIESALSKTSGFSKSSSSSQAKIERGEQIKDLDIERAEITIPSYSRVSDFWTKERESEKLICCCARYVSLIPIYNAERYAVTLMGSVFDKSIFVASLPIISDRSIYAPMTDVESLREKLEAKIKAKVQKWRTRSKTVWNRYCSTLLHELIPQWEYWAVNPDESKPNLSQKLKQLMVTYKVYGFPLNMPFVNIKSVLSAIKSTALHTNDDTSIEFGLAVEMYPYPNNVISVWVFFVSLTKM</sequence>
<dbReference type="InterPro" id="IPR056288">
    <property type="entry name" value="CEP76_C"/>
</dbReference>
<evidence type="ECO:0000313" key="2">
    <source>
        <dbReference type="EMBL" id="GBP62747.1"/>
    </source>
</evidence>
<gene>
    <name evidence="2" type="primary">CC2D2A</name>
    <name evidence="2" type="ORF">EVAR_51699_1</name>
</gene>
<dbReference type="GO" id="GO:1905515">
    <property type="term" value="P:non-motile cilium assembly"/>
    <property type="evidence" value="ECO:0007669"/>
    <property type="project" value="TreeGrafter"/>
</dbReference>
<feature type="domain" description="Centrosomal protein of 76 kDa C-terminal" evidence="1">
    <location>
        <begin position="173"/>
        <end position="297"/>
    </location>
</feature>
<keyword evidence="3" id="KW-1185">Reference proteome</keyword>
<dbReference type="InterPro" id="IPR052434">
    <property type="entry name" value="Tectonic-like_complex_comp"/>
</dbReference>
<dbReference type="AlphaFoldDB" id="A0A4C1XKF0"/>
<dbReference type="Pfam" id="PF24652">
    <property type="entry name" value="CEP76_C"/>
    <property type="match status" value="1"/>
</dbReference>
<dbReference type="STRING" id="151549.A0A4C1XKF0"/>
<dbReference type="PANTHER" id="PTHR20837:SF0">
    <property type="entry name" value="COILED-COIL AND C2 DOMAIN-CONTAINING PROTEIN 2A"/>
    <property type="match status" value="1"/>
</dbReference>
<evidence type="ECO:0000313" key="3">
    <source>
        <dbReference type="Proteomes" id="UP000299102"/>
    </source>
</evidence>
<dbReference type="GO" id="GO:1904491">
    <property type="term" value="P:protein localization to ciliary transition zone"/>
    <property type="evidence" value="ECO:0007669"/>
    <property type="project" value="TreeGrafter"/>
</dbReference>
<evidence type="ECO:0000259" key="1">
    <source>
        <dbReference type="Pfam" id="PF24652"/>
    </source>
</evidence>
<comment type="caution">
    <text evidence="2">The sequence shown here is derived from an EMBL/GenBank/DDBJ whole genome shotgun (WGS) entry which is preliminary data.</text>
</comment>
<dbReference type="Proteomes" id="UP000299102">
    <property type="component" value="Unassembled WGS sequence"/>
</dbReference>
<dbReference type="OrthoDB" id="2162143at2759"/>
<name>A0A4C1XKF0_EUMVA</name>
<proteinExistence type="predicted"/>
<protein>
    <submittedName>
        <fullName evidence="2">Coiled-coil and C2 domain-containing protein 2A</fullName>
    </submittedName>
</protein>
<dbReference type="EMBL" id="BGZK01000849">
    <property type="protein sequence ID" value="GBP62747.1"/>
    <property type="molecule type" value="Genomic_DNA"/>
</dbReference>
<reference evidence="2 3" key="1">
    <citation type="journal article" date="2019" name="Commun. Biol.">
        <title>The bagworm genome reveals a unique fibroin gene that provides high tensile strength.</title>
        <authorList>
            <person name="Kono N."/>
            <person name="Nakamura H."/>
            <person name="Ohtoshi R."/>
            <person name="Tomita M."/>
            <person name="Numata K."/>
            <person name="Arakawa K."/>
        </authorList>
    </citation>
    <scope>NUCLEOTIDE SEQUENCE [LARGE SCALE GENOMIC DNA]</scope>
</reference>
<dbReference type="PANTHER" id="PTHR20837">
    <property type="entry name" value="CENTROSOMAL PROTEIN-RELATED"/>
    <property type="match status" value="1"/>
</dbReference>